<dbReference type="Pfam" id="PF19418">
    <property type="entry name" value="DEPDC5_CTD"/>
    <property type="match status" value="1"/>
</dbReference>
<evidence type="ECO:0000313" key="4">
    <source>
        <dbReference type="Proteomes" id="UP001165063"/>
    </source>
</evidence>
<dbReference type="GO" id="GO:0010508">
    <property type="term" value="P:positive regulation of autophagy"/>
    <property type="evidence" value="ECO:0007669"/>
    <property type="project" value="TreeGrafter"/>
</dbReference>
<keyword evidence="4" id="KW-1185">Reference proteome</keyword>
<dbReference type="InterPro" id="IPR045838">
    <property type="entry name" value="DEPDC5_CTD"/>
</dbReference>
<proteinExistence type="predicted"/>
<dbReference type="GO" id="GO:1990130">
    <property type="term" value="C:GATOR1 complex"/>
    <property type="evidence" value="ECO:0007669"/>
    <property type="project" value="TreeGrafter"/>
</dbReference>
<dbReference type="Proteomes" id="UP001165063">
    <property type="component" value="Unassembled WGS sequence"/>
</dbReference>
<dbReference type="OrthoDB" id="4089984at2759"/>
<evidence type="ECO:0000313" key="3">
    <source>
        <dbReference type="EMBL" id="GMG29810.1"/>
    </source>
</evidence>
<feature type="region of interest" description="Disordered" evidence="1">
    <location>
        <begin position="1"/>
        <end position="48"/>
    </location>
</feature>
<gene>
    <name evidence="3" type="ORF">Amon01_000377200</name>
</gene>
<dbReference type="PANTHER" id="PTHR13179">
    <property type="entry name" value="DEP DOMAIN CONTAINING PROTEIN 5"/>
    <property type="match status" value="1"/>
</dbReference>
<comment type="caution">
    <text evidence="3">The sequence shown here is derived from an EMBL/GenBank/DDBJ whole genome shotgun (WGS) entry which is preliminary data.</text>
</comment>
<protein>
    <submittedName>
        <fullName evidence="3">Unnamed protein product</fullName>
    </submittedName>
</protein>
<dbReference type="GO" id="GO:0005096">
    <property type="term" value="F:GTPase activator activity"/>
    <property type="evidence" value="ECO:0007669"/>
    <property type="project" value="InterPro"/>
</dbReference>
<dbReference type="PANTHER" id="PTHR13179:SF8">
    <property type="entry name" value="GATOR COMPLEX PROTEIN DEPDC5"/>
    <property type="match status" value="1"/>
</dbReference>
<feature type="compositionally biased region" description="Polar residues" evidence="1">
    <location>
        <begin position="1"/>
        <end position="30"/>
    </location>
</feature>
<dbReference type="AlphaFoldDB" id="A0A9W7DF67"/>
<accession>A0A9W7DF67</accession>
<dbReference type="GO" id="GO:1904262">
    <property type="term" value="P:negative regulation of TORC1 signaling"/>
    <property type="evidence" value="ECO:0007669"/>
    <property type="project" value="TreeGrafter"/>
</dbReference>
<dbReference type="EMBL" id="BSXU01001670">
    <property type="protein sequence ID" value="GMG29810.1"/>
    <property type="molecule type" value="Genomic_DNA"/>
</dbReference>
<dbReference type="InterPro" id="IPR027244">
    <property type="entry name" value="IML1"/>
</dbReference>
<reference evidence="3" key="1">
    <citation type="submission" date="2023-04" db="EMBL/GenBank/DDBJ databases">
        <title>Ambrosiozyma monospora NBRC 1965.</title>
        <authorList>
            <person name="Ichikawa N."/>
            <person name="Sato H."/>
            <person name="Tonouchi N."/>
        </authorList>
    </citation>
    <scope>NUCLEOTIDE SEQUENCE</scope>
    <source>
        <strain evidence="3">NBRC 1965</strain>
    </source>
</reference>
<feature type="domain" description="DEPDC5 C-terminal" evidence="2">
    <location>
        <begin position="71"/>
        <end position="263"/>
    </location>
</feature>
<name>A0A9W7DF67_AMBMO</name>
<evidence type="ECO:0000256" key="1">
    <source>
        <dbReference type="SAM" id="MobiDB-lite"/>
    </source>
</evidence>
<organism evidence="3 4">
    <name type="scientific">Ambrosiozyma monospora</name>
    <name type="common">Yeast</name>
    <name type="synonym">Endomycopsis monosporus</name>
    <dbReference type="NCBI Taxonomy" id="43982"/>
    <lineage>
        <taxon>Eukaryota</taxon>
        <taxon>Fungi</taxon>
        <taxon>Dikarya</taxon>
        <taxon>Ascomycota</taxon>
        <taxon>Saccharomycotina</taxon>
        <taxon>Pichiomycetes</taxon>
        <taxon>Pichiales</taxon>
        <taxon>Pichiaceae</taxon>
        <taxon>Ambrosiozyma</taxon>
    </lineage>
</organism>
<sequence length="323" mass="36344">MRSPTTESIGSNNVTLGATSDKFNLRSPITPTAAPLSPKKADSEGTSRTPSLRLLAGLTSPTAASTHFSDADVSSTQELTSRSVRSFHGKRKVVLSRKVLLDLDHSGSFDTPELVNVHYDIVHNPEHCFHIRLEWLNTTSKLVEDAVGSWAKHCLHYGLTMVEIPWDELCNLPERNPLHSSIDISLALDPWTDPEFCTNAKLEHDKYFYHTHLLNKSGFLLDNRTAKHFNDDSFDVSYSWGKPTFKYAQFIHVTGAYIAELRGNGEFFLAPNNAHIARVNLQIGQTQQRGKRSVYLDSQSVMLDFRETCEDKAKLRELFRAAK</sequence>
<evidence type="ECO:0000259" key="2">
    <source>
        <dbReference type="Pfam" id="PF19418"/>
    </source>
</evidence>